<evidence type="ECO:0000256" key="1">
    <source>
        <dbReference type="SAM" id="SignalP"/>
    </source>
</evidence>
<name>E2J733_9HEMI</name>
<evidence type="ECO:0000313" key="3">
    <source>
        <dbReference type="EMBL" id="ADN29751.1"/>
    </source>
</evidence>
<dbReference type="GO" id="GO:0006629">
    <property type="term" value="P:lipid metabolic process"/>
    <property type="evidence" value="ECO:0007669"/>
    <property type="project" value="TreeGrafter"/>
</dbReference>
<dbReference type="GO" id="GO:0000302">
    <property type="term" value="P:response to reactive oxygen species"/>
    <property type="evidence" value="ECO:0007669"/>
    <property type="project" value="TreeGrafter"/>
</dbReference>
<dbReference type="GO" id="GO:0051381">
    <property type="term" value="F:histamine binding"/>
    <property type="evidence" value="ECO:0007669"/>
    <property type="project" value="InterPro"/>
</dbReference>
<dbReference type="GO" id="GO:0005737">
    <property type="term" value="C:cytoplasm"/>
    <property type="evidence" value="ECO:0007669"/>
    <property type="project" value="TreeGrafter"/>
</dbReference>
<sequence length="211" mass="24069">MYKSTLLSLFVSLRSLSIAGPVNEECRNIKTKTDFDPEKYYGRIWYGIYILFTNVKLTSEDYACLRTKSNFLENGKVREIETVYVPKNEAYAYSESYINAVDLRGGVSKFAAIGRPIDKDGRPLLEEFYPLQYTIVDTDYDNYAVVYMCAQIPSGQTLSIYSILNRNSGAKDINGKVLSILDEIGVKLDDFTRINQNDCNDRPVVESRRLV</sequence>
<reference evidence="3" key="1">
    <citation type="journal article" date="2012" name="Am. J. Trop. Med. Hyg.">
        <title>An insight into the sialotranscriptome of Triatoma matogrossensis, a kissing bug associated with fogo selvagem in South America.</title>
        <authorList>
            <person name="Assumpcao T.C."/>
            <person name="Eaton D.P."/>
            <person name="Pham V.M."/>
            <person name="Francischetti I.M."/>
            <person name="Aoki V."/>
            <person name="Hans-Filho G."/>
            <person name="Rivitti E.A."/>
            <person name="Valenzuela J.G."/>
            <person name="Diaz L.A."/>
            <person name="Ribeiro J.M."/>
        </authorList>
    </citation>
    <scope>NUCLEOTIDE SEQUENCE</scope>
    <source>
        <tissue evidence="3">Salivary gland</tissue>
    </source>
</reference>
<dbReference type="InterPro" id="IPR012674">
    <property type="entry name" value="Calycin"/>
</dbReference>
<protein>
    <submittedName>
        <fullName evidence="3">Rhodnius biogenic aminebinding-like protein</fullName>
    </submittedName>
</protein>
<proteinExistence type="evidence at transcript level"/>
<dbReference type="PANTHER" id="PTHR10612">
    <property type="entry name" value="APOLIPOPROTEIN D"/>
    <property type="match status" value="1"/>
</dbReference>
<keyword evidence="1" id="KW-0732">Signal</keyword>
<dbReference type="Gene3D" id="2.40.128.20">
    <property type="match status" value="1"/>
</dbReference>
<organism evidence="3">
    <name type="scientific">Triatoma matogrossensis</name>
    <dbReference type="NCBI Taxonomy" id="162370"/>
    <lineage>
        <taxon>Eukaryota</taxon>
        <taxon>Metazoa</taxon>
        <taxon>Ecdysozoa</taxon>
        <taxon>Arthropoda</taxon>
        <taxon>Hexapoda</taxon>
        <taxon>Insecta</taxon>
        <taxon>Pterygota</taxon>
        <taxon>Neoptera</taxon>
        <taxon>Paraneoptera</taxon>
        <taxon>Hemiptera</taxon>
        <taxon>Heteroptera</taxon>
        <taxon>Panheteroptera</taxon>
        <taxon>Cimicomorpha</taxon>
        <taxon>Reduviidae</taxon>
        <taxon>Triatominae</taxon>
        <taxon>Triatoma</taxon>
    </lineage>
</organism>
<feature type="chain" id="PRO_5003159848" evidence="1">
    <location>
        <begin position="20"/>
        <end position="211"/>
    </location>
</feature>
<dbReference type="InterPro" id="IPR002351">
    <property type="entry name" value="Nitrophorin_domain"/>
</dbReference>
<dbReference type="AlphaFoldDB" id="E2J733"/>
<dbReference type="EMBL" id="HP429251">
    <property type="protein sequence ID" value="ADN29751.1"/>
    <property type="molecule type" value="mRNA"/>
</dbReference>
<dbReference type="CDD" id="cd19424">
    <property type="entry name" value="lipocalin_NPs-like"/>
    <property type="match status" value="1"/>
</dbReference>
<feature type="domain" description="Nitrophorin" evidence="2">
    <location>
        <begin position="27"/>
        <end position="200"/>
    </location>
</feature>
<evidence type="ECO:0000259" key="2">
    <source>
        <dbReference type="Pfam" id="PF02087"/>
    </source>
</evidence>
<dbReference type="Pfam" id="PF02087">
    <property type="entry name" value="Nitrophorin"/>
    <property type="match status" value="1"/>
</dbReference>
<accession>E2J733</accession>
<dbReference type="GO" id="GO:0070026">
    <property type="term" value="F:nitric oxide binding"/>
    <property type="evidence" value="ECO:0007669"/>
    <property type="project" value="InterPro"/>
</dbReference>
<dbReference type="SUPFAM" id="SSF50814">
    <property type="entry name" value="Lipocalins"/>
    <property type="match status" value="1"/>
</dbReference>
<dbReference type="PANTHER" id="PTHR10612:SF62">
    <property type="entry name" value="LIPOCALIN_CYTOSOLIC FATTY-ACID BINDING DOMAIN-CONTAINING PROTEIN"/>
    <property type="match status" value="1"/>
</dbReference>
<feature type="signal peptide" evidence="1">
    <location>
        <begin position="1"/>
        <end position="19"/>
    </location>
</feature>